<dbReference type="EMBL" id="REGN01005620">
    <property type="protein sequence ID" value="RNA12772.1"/>
    <property type="molecule type" value="Genomic_DNA"/>
</dbReference>
<dbReference type="AlphaFoldDB" id="A0A3M7QN59"/>
<dbReference type="Proteomes" id="UP000276133">
    <property type="component" value="Unassembled WGS sequence"/>
</dbReference>
<comment type="caution">
    <text evidence="1">The sequence shown here is derived from an EMBL/GenBank/DDBJ whole genome shotgun (WGS) entry which is preliminary data.</text>
</comment>
<protein>
    <submittedName>
        <fullName evidence="1">Uncharacterized protein</fullName>
    </submittedName>
</protein>
<name>A0A3M7QN59_BRAPC</name>
<gene>
    <name evidence="1" type="ORF">BpHYR1_029549</name>
</gene>
<evidence type="ECO:0000313" key="1">
    <source>
        <dbReference type="EMBL" id="RNA12772.1"/>
    </source>
</evidence>
<keyword evidence="2" id="KW-1185">Reference proteome</keyword>
<sequence>MVFVQEVKNRITFDENLCYNSQIDFKRARCVDRKYWKSKRSKTSQLSLFTTFISEYACFRQAVFDKNKFDIINST</sequence>
<organism evidence="1 2">
    <name type="scientific">Brachionus plicatilis</name>
    <name type="common">Marine rotifer</name>
    <name type="synonym">Brachionus muelleri</name>
    <dbReference type="NCBI Taxonomy" id="10195"/>
    <lineage>
        <taxon>Eukaryota</taxon>
        <taxon>Metazoa</taxon>
        <taxon>Spiralia</taxon>
        <taxon>Gnathifera</taxon>
        <taxon>Rotifera</taxon>
        <taxon>Eurotatoria</taxon>
        <taxon>Monogononta</taxon>
        <taxon>Pseudotrocha</taxon>
        <taxon>Ploima</taxon>
        <taxon>Brachionidae</taxon>
        <taxon>Brachionus</taxon>
    </lineage>
</organism>
<proteinExistence type="predicted"/>
<reference evidence="1 2" key="1">
    <citation type="journal article" date="2018" name="Sci. Rep.">
        <title>Genomic signatures of local adaptation to the degree of environmental predictability in rotifers.</title>
        <authorList>
            <person name="Franch-Gras L."/>
            <person name="Hahn C."/>
            <person name="Garcia-Roger E.M."/>
            <person name="Carmona M.J."/>
            <person name="Serra M."/>
            <person name="Gomez A."/>
        </authorList>
    </citation>
    <scope>NUCLEOTIDE SEQUENCE [LARGE SCALE GENOMIC DNA]</scope>
    <source>
        <strain evidence="1">HYR1</strain>
    </source>
</reference>
<evidence type="ECO:0000313" key="2">
    <source>
        <dbReference type="Proteomes" id="UP000276133"/>
    </source>
</evidence>
<accession>A0A3M7QN59</accession>
<feature type="non-terminal residue" evidence="1">
    <location>
        <position position="75"/>
    </location>
</feature>